<feature type="transmembrane region" description="Helical" evidence="1">
    <location>
        <begin position="73"/>
        <end position="106"/>
    </location>
</feature>
<sequence>MLLAYVDCDGAYDMFWRGVDSLVARLDEIVNSLTHNPAGLKLNEPVNTVLASFFQYHIHLWKTFMMFSRYRTIWYVLYGSAWLGLSVCCALFADFVSLLTLHILCFDLYFRQSMMELDETASLLTASTQSVSSYGGISVSKSVSNATVLEAVDPVVLSWKNLRLDNDFQFIFEI</sequence>
<dbReference type="InterPro" id="IPR007720">
    <property type="entry name" value="PigQ/GPI1"/>
</dbReference>
<dbReference type="GO" id="GO:0005783">
    <property type="term" value="C:endoplasmic reticulum"/>
    <property type="evidence" value="ECO:0007669"/>
    <property type="project" value="TreeGrafter"/>
</dbReference>
<dbReference type="GO" id="GO:0006506">
    <property type="term" value="P:GPI anchor biosynthetic process"/>
    <property type="evidence" value="ECO:0007669"/>
    <property type="project" value="InterPro"/>
</dbReference>
<accession>A0A0N4YYE0</accession>
<evidence type="ECO:0000313" key="3">
    <source>
        <dbReference type="Proteomes" id="UP000271162"/>
    </source>
</evidence>
<dbReference type="WBParaSite" id="NBR_0002226201-mRNA-1">
    <property type="protein sequence ID" value="NBR_0002226201-mRNA-1"/>
    <property type="gene ID" value="NBR_0002226201"/>
</dbReference>
<evidence type="ECO:0000313" key="4">
    <source>
        <dbReference type="WBParaSite" id="NBR_0002226201-mRNA-1"/>
    </source>
</evidence>
<keyword evidence="1" id="KW-0812">Transmembrane</keyword>
<name>A0A0N4YYE0_NIPBR</name>
<keyword evidence="1" id="KW-0472">Membrane</keyword>
<keyword evidence="1" id="KW-1133">Transmembrane helix</keyword>
<keyword evidence="3" id="KW-1185">Reference proteome</keyword>
<dbReference type="PANTHER" id="PTHR21329">
    <property type="entry name" value="PHOSPHATIDYLINOSITOL N-ACETYLGLUCOSAMINYLTRANSFERASE SUBUNIT Q-RELATED"/>
    <property type="match status" value="1"/>
</dbReference>
<organism evidence="4">
    <name type="scientific">Nippostrongylus brasiliensis</name>
    <name type="common">Rat hookworm</name>
    <dbReference type="NCBI Taxonomy" id="27835"/>
    <lineage>
        <taxon>Eukaryota</taxon>
        <taxon>Metazoa</taxon>
        <taxon>Ecdysozoa</taxon>
        <taxon>Nematoda</taxon>
        <taxon>Chromadorea</taxon>
        <taxon>Rhabditida</taxon>
        <taxon>Rhabditina</taxon>
        <taxon>Rhabditomorpha</taxon>
        <taxon>Strongyloidea</taxon>
        <taxon>Heligmosomidae</taxon>
        <taxon>Nippostrongylus</taxon>
    </lineage>
</organism>
<dbReference type="PANTHER" id="PTHR21329:SF3">
    <property type="entry name" value="PHOSPHATIDYLINOSITOL N-ACETYLGLUCOSAMINYLTRANSFERASE SUBUNIT Q"/>
    <property type="match status" value="1"/>
</dbReference>
<reference evidence="4" key="1">
    <citation type="submission" date="2017-02" db="UniProtKB">
        <authorList>
            <consortium name="WormBaseParasite"/>
        </authorList>
    </citation>
    <scope>IDENTIFICATION</scope>
</reference>
<dbReference type="STRING" id="27835.A0A0N4YYE0"/>
<dbReference type="Pfam" id="PF05024">
    <property type="entry name" value="Gpi1"/>
    <property type="match status" value="1"/>
</dbReference>
<evidence type="ECO:0000256" key="1">
    <source>
        <dbReference type="SAM" id="Phobius"/>
    </source>
</evidence>
<evidence type="ECO:0000313" key="2">
    <source>
        <dbReference type="EMBL" id="VDL86973.1"/>
    </source>
</evidence>
<dbReference type="AlphaFoldDB" id="A0A0N4YYE0"/>
<dbReference type="Proteomes" id="UP000271162">
    <property type="component" value="Unassembled WGS sequence"/>
</dbReference>
<proteinExistence type="predicted"/>
<dbReference type="EMBL" id="UYSL01027672">
    <property type="protein sequence ID" value="VDL86973.1"/>
    <property type="molecule type" value="Genomic_DNA"/>
</dbReference>
<gene>
    <name evidence="2" type="ORF">NBR_LOCUS22261</name>
</gene>
<protein>
    <submittedName>
        <fullName evidence="4">PRA1 family protein</fullName>
    </submittedName>
</protein>
<dbReference type="GO" id="GO:0016020">
    <property type="term" value="C:membrane"/>
    <property type="evidence" value="ECO:0007669"/>
    <property type="project" value="InterPro"/>
</dbReference>
<reference evidence="2 3" key="2">
    <citation type="submission" date="2018-11" db="EMBL/GenBank/DDBJ databases">
        <authorList>
            <consortium name="Pathogen Informatics"/>
        </authorList>
    </citation>
    <scope>NUCLEOTIDE SEQUENCE [LARGE SCALE GENOMIC DNA]</scope>
</reference>